<name>A0A1V3WTH1_MYCKA</name>
<proteinExistence type="predicted"/>
<evidence type="ECO:0000313" key="3">
    <source>
        <dbReference type="Proteomes" id="UP000189229"/>
    </source>
</evidence>
<gene>
    <name evidence="2" type="ORF">BZL30_6192</name>
</gene>
<accession>A0A1V3WTH1</accession>
<evidence type="ECO:0000313" key="2">
    <source>
        <dbReference type="EMBL" id="OOK70273.1"/>
    </source>
</evidence>
<dbReference type="AlphaFoldDB" id="A0A1V3WTH1"/>
<dbReference type="EMBL" id="MVBM01000006">
    <property type="protein sequence ID" value="OOK70273.1"/>
    <property type="molecule type" value="Genomic_DNA"/>
</dbReference>
<evidence type="ECO:0000256" key="1">
    <source>
        <dbReference type="SAM" id="MobiDB-lite"/>
    </source>
</evidence>
<dbReference type="Proteomes" id="UP000189229">
    <property type="component" value="Unassembled WGS sequence"/>
</dbReference>
<feature type="compositionally biased region" description="Polar residues" evidence="1">
    <location>
        <begin position="1"/>
        <end position="11"/>
    </location>
</feature>
<reference evidence="2 3" key="1">
    <citation type="submission" date="2017-02" db="EMBL/GenBank/DDBJ databases">
        <title>Complete genome sequences of Mycobacterium kansasii strains isolated from rhesus macaques.</title>
        <authorList>
            <person name="Panda A."/>
            <person name="Nagaraj S."/>
            <person name="Zhao X."/>
            <person name="Tettelin H."/>
            <person name="Detolla L.J."/>
        </authorList>
    </citation>
    <scope>NUCLEOTIDE SEQUENCE [LARGE SCALE GENOMIC DNA]</scope>
    <source>
        <strain evidence="2 3">11-3813</strain>
    </source>
</reference>
<protein>
    <submittedName>
        <fullName evidence="2">Uncharacterized protein</fullName>
    </submittedName>
</protein>
<sequence>MRVPSASSITKPTLRLRRRRARPGHLIDNLTFPSVADQRLSGKHFD</sequence>
<feature type="region of interest" description="Disordered" evidence="1">
    <location>
        <begin position="1"/>
        <end position="21"/>
    </location>
</feature>
<comment type="caution">
    <text evidence="2">The sequence shown here is derived from an EMBL/GenBank/DDBJ whole genome shotgun (WGS) entry which is preliminary data.</text>
</comment>
<organism evidence="2 3">
    <name type="scientific">Mycobacterium kansasii</name>
    <dbReference type="NCBI Taxonomy" id="1768"/>
    <lineage>
        <taxon>Bacteria</taxon>
        <taxon>Bacillati</taxon>
        <taxon>Actinomycetota</taxon>
        <taxon>Actinomycetes</taxon>
        <taxon>Mycobacteriales</taxon>
        <taxon>Mycobacteriaceae</taxon>
        <taxon>Mycobacterium</taxon>
    </lineage>
</organism>